<evidence type="ECO:0000259" key="13">
    <source>
        <dbReference type="Pfam" id="PF00593"/>
    </source>
</evidence>
<evidence type="ECO:0000256" key="11">
    <source>
        <dbReference type="RuleBase" id="RU003357"/>
    </source>
</evidence>
<dbReference type="PANTHER" id="PTHR30069">
    <property type="entry name" value="TONB-DEPENDENT OUTER MEMBRANE RECEPTOR"/>
    <property type="match status" value="1"/>
</dbReference>
<evidence type="ECO:0000256" key="1">
    <source>
        <dbReference type="ARBA" id="ARBA00004571"/>
    </source>
</evidence>
<comment type="subcellular location">
    <subcellularLocation>
        <location evidence="1 10">Cell outer membrane</location>
        <topology evidence="1 10">Multi-pass membrane protein</topology>
    </subcellularLocation>
</comment>
<proteinExistence type="inferred from homology"/>
<accession>A0A1I2VSL7</accession>
<dbReference type="InterPro" id="IPR000531">
    <property type="entry name" value="Beta-barrel_TonB"/>
</dbReference>
<feature type="domain" description="TonB-dependent receptor-like beta-barrel" evidence="13">
    <location>
        <begin position="185"/>
        <end position="611"/>
    </location>
</feature>
<keyword evidence="7 10" id="KW-0472">Membrane</keyword>
<keyword evidence="8" id="KW-0675">Receptor</keyword>
<feature type="signal peptide" evidence="12">
    <location>
        <begin position="1"/>
        <end position="24"/>
    </location>
</feature>
<dbReference type="Gene3D" id="2.170.130.10">
    <property type="entry name" value="TonB-dependent receptor, plug domain"/>
    <property type="match status" value="1"/>
</dbReference>
<evidence type="ECO:0000256" key="3">
    <source>
        <dbReference type="ARBA" id="ARBA00022452"/>
    </source>
</evidence>
<dbReference type="PROSITE" id="PS52016">
    <property type="entry name" value="TONB_DEPENDENT_REC_3"/>
    <property type="match status" value="1"/>
</dbReference>
<keyword evidence="6 11" id="KW-0798">TonB box</keyword>
<protein>
    <submittedName>
        <fullName evidence="15">Iron complex outermembrane recepter protein</fullName>
    </submittedName>
</protein>
<keyword evidence="5 12" id="KW-0732">Signal</keyword>
<evidence type="ECO:0000256" key="5">
    <source>
        <dbReference type="ARBA" id="ARBA00022729"/>
    </source>
</evidence>
<dbReference type="EMBL" id="FOOT01000004">
    <property type="protein sequence ID" value="SFG92284.1"/>
    <property type="molecule type" value="Genomic_DNA"/>
</dbReference>
<evidence type="ECO:0000256" key="6">
    <source>
        <dbReference type="ARBA" id="ARBA00023077"/>
    </source>
</evidence>
<dbReference type="SUPFAM" id="SSF56935">
    <property type="entry name" value="Porins"/>
    <property type="match status" value="1"/>
</dbReference>
<keyword evidence="9 10" id="KW-0998">Cell outer membrane</keyword>
<dbReference type="GO" id="GO:0044718">
    <property type="term" value="P:siderophore transmembrane transport"/>
    <property type="evidence" value="ECO:0007669"/>
    <property type="project" value="TreeGrafter"/>
</dbReference>
<evidence type="ECO:0000256" key="4">
    <source>
        <dbReference type="ARBA" id="ARBA00022692"/>
    </source>
</evidence>
<dbReference type="Pfam" id="PF07715">
    <property type="entry name" value="Plug"/>
    <property type="match status" value="1"/>
</dbReference>
<dbReference type="STRING" id="1436961.SAMN05421739_104349"/>
<dbReference type="AlphaFoldDB" id="A0A1I2VSL7"/>
<keyword evidence="4 10" id="KW-0812">Transmembrane</keyword>
<reference evidence="16" key="1">
    <citation type="submission" date="2016-10" db="EMBL/GenBank/DDBJ databases">
        <authorList>
            <person name="Varghese N."/>
            <person name="Submissions S."/>
        </authorList>
    </citation>
    <scope>NUCLEOTIDE SEQUENCE [LARGE SCALE GENOMIC DNA]</scope>
    <source>
        <strain evidence="16">LP51</strain>
    </source>
</reference>
<sequence>MARFSFLNVWLGACLSSVPVAAMAQQDTTQHQLRTVEVFGKPAEVYAAGSRVVQLDSAFLSTYSSGSLAEALQARTPLYFKTYGASGSSTVAFRGTNASQTAVLWNGLHIASPTLGQADFSVLPLSGIGEVAVQHGSAAATYGSGAIGGAVLLNSPKYNTQGLGGDVKLETGSFGRYFGSGSLGYGSKNFSYALSAYGHLAENSFKYKDLSRFGTPEVRQEHAQVQQHGLTQDLNWHISPSTALSLHGWYTFSDRELQPAMGSVNANARQLDKSLRLMADLQHQSRLGQTDVKLAYFNDLLHYTDNSTDSEANVETYQLQAEQTYTYGERWSLRGGINLQHFVARNDGYASQQEESRASLFALFRYDPVQPLQLTLNLRQALVENYNPPLTPALGFNWKFFNSNLHQVSLKGNASGSYRVPTLNDRFWAGAGNPDLKPEQGWNYELGLRHVLVQGNTFLLETEVTGYYMLIDDWIQWAPNHTGLWRPTNLQKVKSEGLELSTTATATLGELKLSSTAGYTYTSSVQAKVYEGSGSDQGKQLMYVPRHKGLLAAEAKYKNWSLLGNLNYTGLRYTSNSETSHLDSFMLLNLALSRRLQLGSNTLLLTLRSDNLTNAAYQTMAYRAMPPRGYTFSLRFIIP</sequence>
<evidence type="ECO:0000256" key="12">
    <source>
        <dbReference type="SAM" id="SignalP"/>
    </source>
</evidence>
<keyword evidence="16" id="KW-1185">Reference proteome</keyword>
<dbReference type="OrthoDB" id="9762903at2"/>
<evidence type="ECO:0000256" key="7">
    <source>
        <dbReference type="ARBA" id="ARBA00023136"/>
    </source>
</evidence>
<dbReference type="GO" id="GO:0015344">
    <property type="term" value="F:siderophore uptake transmembrane transporter activity"/>
    <property type="evidence" value="ECO:0007669"/>
    <property type="project" value="TreeGrafter"/>
</dbReference>
<dbReference type="InterPro" id="IPR039426">
    <property type="entry name" value="TonB-dep_rcpt-like"/>
</dbReference>
<dbReference type="InterPro" id="IPR012910">
    <property type="entry name" value="Plug_dom"/>
</dbReference>
<dbReference type="InterPro" id="IPR036942">
    <property type="entry name" value="Beta-barrel_TonB_sf"/>
</dbReference>
<dbReference type="Pfam" id="PF00593">
    <property type="entry name" value="TonB_dep_Rec_b-barrel"/>
    <property type="match status" value="1"/>
</dbReference>
<dbReference type="PANTHER" id="PTHR30069:SF29">
    <property type="entry name" value="HEMOGLOBIN AND HEMOGLOBIN-HAPTOGLOBIN-BINDING PROTEIN 1-RELATED"/>
    <property type="match status" value="1"/>
</dbReference>
<name>A0A1I2VSL7_9BACT</name>
<evidence type="ECO:0000256" key="9">
    <source>
        <dbReference type="ARBA" id="ARBA00023237"/>
    </source>
</evidence>
<evidence type="ECO:0000313" key="15">
    <source>
        <dbReference type="EMBL" id="SFG92284.1"/>
    </source>
</evidence>
<evidence type="ECO:0000256" key="10">
    <source>
        <dbReference type="PROSITE-ProRule" id="PRU01360"/>
    </source>
</evidence>
<dbReference type="InterPro" id="IPR037066">
    <property type="entry name" value="Plug_dom_sf"/>
</dbReference>
<gene>
    <name evidence="15" type="ORF">SAMN05421739_104349</name>
</gene>
<keyword evidence="2 10" id="KW-0813">Transport</keyword>
<evidence type="ECO:0000313" key="16">
    <source>
        <dbReference type="Proteomes" id="UP000198724"/>
    </source>
</evidence>
<comment type="similarity">
    <text evidence="10 11">Belongs to the TonB-dependent receptor family.</text>
</comment>
<evidence type="ECO:0000259" key="14">
    <source>
        <dbReference type="Pfam" id="PF07715"/>
    </source>
</evidence>
<feature type="chain" id="PRO_5011687270" evidence="12">
    <location>
        <begin position="25"/>
        <end position="639"/>
    </location>
</feature>
<dbReference type="RefSeq" id="WP_139217809.1">
    <property type="nucleotide sequence ID" value="NZ_FOOT01000004.1"/>
</dbReference>
<feature type="domain" description="TonB-dependent receptor plug" evidence="14">
    <location>
        <begin position="52"/>
        <end position="150"/>
    </location>
</feature>
<evidence type="ECO:0000256" key="2">
    <source>
        <dbReference type="ARBA" id="ARBA00022448"/>
    </source>
</evidence>
<organism evidence="15 16">
    <name type="scientific">Pontibacter chinhatensis</name>
    <dbReference type="NCBI Taxonomy" id="1436961"/>
    <lineage>
        <taxon>Bacteria</taxon>
        <taxon>Pseudomonadati</taxon>
        <taxon>Bacteroidota</taxon>
        <taxon>Cytophagia</taxon>
        <taxon>Cytophagales</taxon>
        <taxon>Hymenobacteraceae</taxon>
        <taxon>Pontibacter</taxon>
    </lineage>
</organism>
<evidence type="ECO:0000256" key="8">
    <source>
        <dbReference type="ARBA" id="ARBA00023170"/>
    </source>
</evidence>
<dbReference type="Gene3D" id="2.40.170.20">
    <property type="entry name" value="TonB-dependent receptor, beta-barrel domain"/>
    <property type="match status" value="1"/>
</dbReference>
<dbReference type="Proteomes" id="UP000198724">
    <property type="component" value="Unassembled WGS sequence"/>
</dbReference>
<dbReference type="GO" id="GO:0009279">
    <property type="term" value="C:cell outer membrane"/>
    <property type="evidence" value="ECO:0007669"/>
    <property type="project" value="UniProtKB-SubCell"/>
</dbReference>
<keyword evidence="3 10" id="KW-1134">Transmembrane beta strand</keyword>